<dbReference type="GO" id="GO:0016787">
    <property type="term" value="F:hydrolase activity"/>
    <property type="evidence" value="ECO:0007669"/>
    <property type="project" value="UniProtKB-KW"/>
</dbReference>
<evidence type="ECO:0000313" key="8">
    <source>
        <dbReference type="RefSeq" id="XP_030545552.1"/>
    </source>
</evidence>
<evidence type="ECO:0000259" key="6">
    <source>
        <dbReference type="Pfam" id="PF00270"/>
    </source>
</evidence>
<dbReference type="GeneID" id="115751724"/>
<evidence type="ECO:0000256" key="2">
    <source>
        <dbReference type="ARBA" id="ARBA00022801"/>
    </source>
</evidence>
<name>A0A8B8QH45_9MYRT</name>
<dbReference type="OrthoDB" id="1902637at2759"/>
<dbReference type="GO" id="GO:0005524">
    <property type="term" value="F:ATP binding"/>
    <property type="evidence" value="ECO:0007669"/>
    <property type="project" value="UniProtKB-KW"/>
</dbReference>
<keyword evidence="2" id="KW-0378">Hydrolase</keyword>
<organism evidence="7 8">
    <name type="scientific">Rhodamnia argentea</name>
    <dbReference type="NCBI Taxonomy" id="178133"/>
    <lineage>
        <taxon>Eukaryota</taxon>
        <taxon>Viridiplantae</taxon>
        <taxon>Streptophyta</taxon>
        <taxon>Embryophyta</taxon>
        <taxon>Tracheophyta</taxon>
        <taxon>Spermatophyta</taxon>
        <taxon>Magnoliopsida</taxon>
        <taxon>eudicotyledons</taxon>
        <taxon>Gunneridae</taxon>
        <taxon>Pentapetalae</taxon>
        <taxon>rosids</taxon>
        <taxon>malvids</taxon>
        <taxon>Myrtales</taxon>
        <taxon>Myrtaceae</taxon>
        <taxon>Myrtoideae</taxon>
        <taxon>Myrteae</taxon>
        <taxon>Australasian group</taxon>
        <taxon>Rhodamnia</taxon>
    </lineage>
</organism>
<dbReference type="GO" id="GO:0003676">
    <property type="term" value="F:nucleic acid binding"/>
    <property type="evidence" value="ECO:0007669"/>
    <property type="project" value="InterPro"/>
</dbReference>
<keyword evidence="1" id="KW-0547">Nucleotide-binding</keyword>
<feature type="compositionally biased region" description="Basic residues" evidence="5">
    <location>
        <begin position="9"/>
        <end position="21"/>
    </location>
</feature>
<dbReference type="GO" id="GO:0004386">
    <property type="term" value="F:helicase activity"/>
    <property type="evidence" value="ECO:0007669"/>
    <property type="project" value="UniProtKB-KW"/>
</dbReference>
<dbReference type="InterPro" id="IPR011545">
    <property type="entry name" value="DEAD/DEAH_box_helicase_dom"/>
</dbReference>
<gene>
    <name evidence="8" type="primary">LOC115751724</name>
</gene>
<evidence type="ECO:0000256" key="3">
    <source>
        <dbReference type="ARBA" id="ARBA00022806"/>
    </source>
</evidence>
<feature type="region of interest" description="Disordered" evidence="5">
    <location>
        <begin position="1"/>
        <end position="31"/>
    </location>
</feature>
<evidence type="ECO:0000256" key="5">
    <source>
        <dbReference type="SAM" id="MobiDB-lite"/>
    </source>
</evidence>
<dbReference type="KEGG" id="rarg:115751724"/>
<dbReference type="RefSeq" id="XP_030545552.1">
    <property type="nucleotide sequence ID" value="XM_030689692.2"/>
</dbReference>
<evidence type="ECO:0000313" key="7">
    <source>
        <dbReference type="Proteomes" id="UP000827889"/>
    </source>
</evidence>
<keyword evidence="4" id="KW-0067">ATP-binding</keyword>
<feature type="domain" description="DEAD/DEAH-box helicase" evidence="6">
    <location>
        <begin position="236"/>
        <end position="362"/>
    </location>
</feature>
<accession>A0A8B8QH45</accession>
<proteinExistence type="predicted"/>
<evidence type="ECO:0000256" key="1">
    <source>
        <dbReference type="ARBA" id="ARBA00022741"/>
    </source>
</evidence>
<keyword evidence="7" id="KW-1185">Reference proteome</keyword>
<evidence type="ECO:0000256" key="4">
    <source>
        <dbReference type="ARBA" id="ARBA00022840"/>
    </source>
</evidence>
<dbReference type="Gene3D" id="3.40.50.300">
    <property type="entry name" value="P-loop containing nucleotide triphosphate hydrolases"/>
    <property type="match status" value="1"/>
</dbReference>
<dbReference type="Pfam" id="PF00270">
    <property type="entry name" value="DEAD"/>
    <property type="match status" value="1"/>
</dbReference>
<feature type="region of interest" description="Disordered" evidence="5">
    <location>
        <begin position="57"/>
        <end position="149"/>
    </location>
</feature>
<dbReference type="Proteomes" id="UP000827889">
    <property type="component" value="Chromosome 5"/>
</dbReference>
<feature type="compositionally biased region" description="Basic and acidic residues" evidence="5">
    <location>
        <begin position="111"/>
        <end position="135"/>
    </location>
</feature>
<protein>
    <submittedName>
        <fullName evidence="8">Probable ATP-dependent RNA helicase ddx5 isoform X1</fullName>
    </submittedName>
</protein>
<keyword evidence="3 8" id="KW-0347">Helicase</keyword>
<reference evidence="8" key="1">
    <citation type="submission" date="2025-08" db="UniProtKB">
        <authorList>
            <consortium name="RefSeq"/>
        </authorList>
    </citation>
    <scope>IDENTIFICATION</scope>
    <source>
        <tissue evidence="8">Leaf</tissue>
    </source>
</reference>
<sequence>MAKGDDAVKRKKNRANRKKLQKKQDSSAVSARVAAIIAAKKRRKSGKRRMCQGMCFSLPTPDDPFNDQHGKDALTKTSKNGMSAKSRKGALKRNDNGADPVLNIGNNAGHPKNEQVRDLTSDGKHEKRSNTDSKVIKKSGPQGQQGHAWENSCSSKFLTLCLKTLEDALWHENTQNGDMINPLFVNAWGIEFWKLYASGKDILETSGVCISAEQIAWIVSIAADAFARKEKEGLSLTSPFLLYLVPTAEKAAEVRAICKPLKALGIHTVSIHSGASIDHQIHGLRSCEPEFLVSTPERLLELITLKAIDISQTSLLVVDGVRTLSEGAYLDMIKSVRQFISGNPRTVVFNDCPTCPCTATMQNLLNGPIERLSLDDSITSLSSCIVQSANVCTSEEEKLLKQVQARNFCCLN</sequence>
<dbReference type="SUPFAM" id="SSF52540">
    <property type="entry name" value="P-loop containing nucleoside triphosphate hydrolases"/>
    <property type="match status" value="1"/>
</dbReference>
<dbReference type="InterPro" id="IPR027417">
    <property type="entry name" value="P-loop_NTPase"/>
</dbReference>
<dbReference type="AlphaFoldDB" id="A0A8B8QH45"/>
<dbReference type="PANTHER" id="PTHR47960">
    <property type="entry name" value="DEAD-BOX ATP-DEPENDENT RNA HELICASE 50"/>
    <property type="match status" value="1"/>
</dbReference>